<keyword evidence="1" id="KW-0732">Signal</keyword>
<feature type="signal peptide" evidence="1">
    <location>
        <begin position="1"/>
        <end position="19"/>
    </location>
</feature>
<reference evidence="2 3" key="1">
    <citation type="journal article" date="2019" name="Mol. Biol. Evol.">
        <title>Blast fungal genomes show frequent chromosomal changes, gene gains and losses, and effector gene turnover.</title>
        <authorList>
            <person name="Gomez Luciano L.B."/>
            <person name="Jason Tsai I."/>
            <person name="Chuma I."/>
            <person name="Tosa Y."/>
            <person name="Chen Y.H."/>
            <person name="Li J.Y."/>
            <person name="Li M.Y."/>
            <person name="Jade Lu M.Y."/>
            <person name="Nakayashiki H."/>
            <person name="Li W.H."/>
        </authorList>
    </citation>
    <scope>NUCLEOTIDE SEQUENCE [LARGE SCALE GENOMIC DNA]</scope>
    <source>
        <strain evidence="2">MZ5-1-6</strain>
    </source>
</reference>
<evidence type="ECO:0000256" key="1">
    <source>
        <dbReference type="SAM" id="SignalP"/>
    </source>
</evidence>
<dbReference type="AlphaFoldDB" id="A0A4P7NCJ3"/>
<evidence type="ECO:0000313" key="2">
    <source>
        <dbReference type="EMBL" id="QBZ59541.1"/>
    </source>
</evidence>
<name>A0A4P7NCJ3_PYROR</name>
<dbReference type="EMBL" id="CP034206">
    <property type="protein sequence ID" value="QBZ59541.1"/>
    <property type="molecule type" value="Genomic_DNA"/>
</dbReference>
<sequence length="110" mass="12955">MSIGGRFVILHILLFQLLSRLLKAPKRKIKLRGPMEARWHGKAWTKSIMTMPRTFAVLRRQKNVICYLALDFAPRLWERMGFWLNGSQLYPTITRLQHRLSVSIIVPKKI</sequence>
<protein>
    <recommendedName>
        <fullName evidence="4">Secreted protein</fullName>
    </recommendedName>
</protein>
<organism evidence="2 3">
    <name type="scientific">Pyricularia oryzae</name>
    <name type="common">Rice blast fungus</name>
    <name type="synonym">Magnaporthe oryzae</name>
    <dbReference type="NCBI Taxonomy" id="318829"/>
    <lineage>
        <taxon>Eukaryota</taxon>
        <taxon>Fungi</taxon>
        <taxon>Dikarya</taxon>
        <taxon>Ascomycota</taxon>
        <taxon>Pezizomycotina</taxon>
        <taxon>Sordariomycetes</taxon>
        <taxon>Sordariomycetidae</taxon>
        <taxon>Magnaporthales</taxon>
        <taxon>Pyriculariaceae</taxon>
        <taxon>Pyricularia</taxon>
    </lineage>
</organism>
<proteinExistence type="predicted"/>
<accession>A0A4P7NCJ3</accession>
<evidence type="ECO:0008006" key="4">
    <source>
        <dbReference type="Google" id="ProtNLM"/>
    </source>
</evidence>
<feature type="chain" id="PRO_5020540763" description="Secreted protein" evidence="1">
    <location>
        <begin position="20"/>
        <end position="110"/>
    </location>
</feature>
<evidence type="ECO:0000313" key="3">
    <source>
        <dbReference type="Proteomes" id="UP000294847"/>
    </source>
</evidence>
<gene>
    <name evidence="2" type="ORF">PoMZ_04502</name>
</gene>
<dbReference type="Proteomes" id="UP000294847">
    <property type="component" value="Chromosome 3"/>
</dbReference>